<evidence type="ECO:0000256" key="3">
    <source>
        <dbReference type="ARBA" id="ARBA00022630"/>
    </source>
</evidence>
<dbReference type="Gene3D" id="3.40.50.80">
    <property type="entry name" value="Nucleotide-binding domain of ferredoxin-NADP reductase (FNR) module"/>
    <property type="match status" value="1"/>
</dbReference>
<keyword evidence="10" id="KW-0408">Iron</keyword>
<feature type="transmembrane region" description="Helical" evidence="13">
    <location>
        <begin position="39"/>
        <end position="59"/>
    </location>
</feature>
<comment type="caution">
    <text evidence="15">The sequence shown here is derived from an EMBL/GenBank/DDBJ whole genome shotgun (WGS) entry which is preliminary data.</text>
</comment>
<keyword evidence="11" id="KW-0411">Iron-sulfur</keyword>
<evidence type="ECO:0000256" key="10">
    <source>
        <dbReference type="ARBA" id="ARBA00023004"/>
    </source>
</evidence>
<keyword evidence="6" id="KW-0479">Metal-binding</keyword>
<gene>
    <name evidence="15" type="ORF">GCM10023333_28350</name>
</gene>
<dbReference type="Pfam" id="PF08022">
    <property type="entry name" value="FAD_binding_8"/>
    <property type="match status" value="1"/>
</dbReference>
<dbReference type="Gene3D" id="2.40.30.10">
    <property type="entry name" value="Translation factors"/>
    <property type="match status" value="1"/>
</dbReference>
<evidence type="ECO:0000256" key="11">
    <source>
        <dbReference type="ARBA" id="ARBA00023014"/>
    </source>
</evidence>
<keyword evidence="4 13" id="KW-0812">Transmembrane</keyword>
<name>A0ABP9F3T7_9GAMM</name>
<dbReference type="InterPro" id="IPR050415">
    <property type="entry name" value="MRET"/>
</dbReference>
<keyword evidence="9" id="KW-0560">Oxidoreductase</keyword>
<feature type="domain" description="FAD-binding FR-type" evidence="14">
    <location>
        <begin position="220"/>
        <end position="322"/>
    </location>
</feature>
<organism evidence="15 16">
    <name type="scientific">Ferrimonas pelagia</name>
    <dbReference type="NCBI Taxonomy" id="1177826"/>
    <lineage>
        <taxon>Bacteria</taxon>
        <taxon>Pseudomonadati</taxon>
        <taxon>Pseudomonadota</taxon>
        <taxon>Gammaproteobacteria</taxon>
        <taxon>Alteromonadales</taxon>
        <taxon>Ferrimonadaceae</taxon>
        <taxon>Ferrimonas</taxon>
    </lineage>
</organism>
<reference evidence="16" key="1">
    <citation type="journal article" date="2019" name="Int. J. Syst. Evol. Microbiol.">
        <title>The Global Catalogue of Microorganisms (GCM) 10K type strain sequencing project: providing services to taxonomists for standard genome sequencing and annotation.</title>
        <authorList>
            <consortium name="The Broad Institute Genomics Platform"/>
            <consortium name="The Broad Institute Genome Sequencing Center for Infectious Disease"/>
            <person name="Wu L."/>
            <person name="Ma J."/>
        </authorList>
    </citation>
    <scope>NUCLEOTIDE SEQUENCE [LARGE SCALE GENOMIC DNA]</scope>
    <source>
        <strain evidence="16">JCM 18401</strain>
    </source>
</reference>
<dbReference type="PROSITE" id="PS51384">
    <property type="entry name" value="FAD_FR"/>
    <property type="match status" value="1"/>
</dbReference>
<feature type="transmembrane region" description="Helical" evidence="13">
    <location>
        <begin position="137"/>
        <end position="155"/>
    </location>
</feature>
<evidence type="ECO:0000313" key="15">
    <source>
        <dbReference type="EMBL" id="GAA4893500.1"/>
    </source>
</evidence>
<dbReference type="SUPFAM" id="SSF63380">
    <property type="entry name" value="Riboflavin synthase domain-like"/>
    <property type="match status" value="1"/>
</dbReference>
<accession>A0ABP9F3T7</accession>
<evidence type="ECO:0000256" key="5">
    <source>
        <dbReference type="ARBA" id="ARBA00022714"/>
    </source>
</evidence>
<proteinExistence type="predicted"/>
<dbReference type="InterPro" id="IPR013130">
    <property type="entry name" value="Fe3_Rdtase_TM_dom"/>
</dbReference>
<evidence type="ECO:0000256" key="1">
    <source>
        <dbReference type="ARBA" id="ARBA00001974"/>
    </source>
</evidence>
<dbReference type="InterPro" id="IPR013112">
    <property type="entry name" value="FAD-bd_8"/>
</dbReference>
<evidence type="ECO:0000256" key="13">
    <source>
        <dbReference type="SAM" id="Phobius"/>
    </source>
</evidence>
<dbReference type="InterPro" id="IPR017927">
    <property type="entry name" value="FAD-bd_FR_type"/>
</dbReference>
<sequence>MRPIRSILLALLTTLTLLWLLSMDLSGLKPSYFSIRYFVVQYSGVLLMGIMSVAMVLALRLPAIERITGGLDKAYRLHKWLGIATLVVGALHWYWAKGTKYLVRSGILERPQRGARPELDPASIEALLRSQKKLAEIAGEWAFYLLLGLLVLSLLKRVRYSLFRYSHKLIAATYLIFVFHSVVLLRFDQWLTPNGIALALLMTLGSVAAVVSLFDRIGRRRRVHGQITQAEIEPDPSVIRLTVDTHGRWPGHRDGQFAYLGFKGESPHPYTLSASDRGDGKISFSIKALGDHTTELLQQTQAGTLTGQCVTVEGPYGQFGFDHSASEQIWIAGGIGLAAFTARLDALAHQPAAQKQPARITLFYCTRAASPESIAQLESLAQQAGIQLKVIDSAKRDRLDVQDLDAVVTDWQDTAVWFCGPTHFGLTLKAAVRKHNARIDFHRELFEMR</sequence>
<keyword evidence="16" id="KW-1185">Reference proteome</keyword>
<dbReference type="Proteomes" id="UP001499988">
    <property type="component" value="Unassembled WGS sequence"/>
</dbReference>
<dbReference type="PANTHER" id="PTHR47354">
    <property type="entry name" value="NADH OXIDOREDUCTASE HCR"/>
    <property type="match status" value="1"/>
</dbReference>
<evidence type="ECO:0000256" key="2">
    <source>
        <dbReference type="ARBA" id="ARBA00004141"/>
    </source>
</evidence>
<feature type="transmembrane region" description="Helical" evidence="13">
    <location>
        <begin position="80"/>
        <end position="96"/>
    </location>
</feature>
<evidence type="ECO:0000313" key="16">
    <source>
        <dbReference type="Proteomes" id="UP001499988"/>
    </source>
</evidence>
<dbReference type="EMBL" id="BAABJZ010000091">
    <property type="protein sequence ID" value="GAA4893500.1"/>
    <property type="molecule type" value="Genomic_DNA"/>
</dbReference>
<feature type="transmembrane region" description="Helical" evidence="13">
    <location>
        <begin position="193"/>
        <end position="214"/>
    </location>
</feature>
<keyword evidence="3" id="KW-0285">Flavoprotein</keyword>
<dbReference type="InterPro" id="IPR039261">
    <property type="entry name" value="FNR_nucleotide-bd"/>
</dbReference>
<evidence type="ECO:0000256" key="8">
    <source>
        <dbReference type="ARBA" id="ARBA00022989"/>
    </source>
</evidence>
<keyword evidence="7" id="KW-0274">FAD</keyword>
<evidence type="ECO:0000256" key="12">
    <source>
        <dbReference type="ARBA" id="ARBA00023136"/>
    </source>
</evidence>
<keyword evidence="12 13" id="KW-0472">Membrane</keyword>
<evidence type="ECO:0000256" key="9">
    <source>
        <dbReference type="ARBA" id="ARBA00023002"/>
    </source>
</evidence>
<dbReference type="PRINTS" id="PR00410">
    <property type="entry name" value="PHEHYDRXLASE"/>
</dbReference>
<protein>
    <submittedName>
        <fullName evidence="15">Ferric reductase-like transmembrane domain-containing protein</fullName>
    </submittedName>
</protein>
<dbReference type="RefSeq" id="WP_345336080.1">
    <property type="nucleotide sequence ID" value="NZ_BAABJZ010000091.1"/>
</dbReference>
<evidence type="ECO:0000259" key="14">
    <source>
        <dbReference type="PROSITE" id="PS51384"/>
    </source>
</evidence>
<comment type="subcellular location">
    <subcellularLocation>
        <location evidence="2">Membrane</location>
        <topology evidence="2">Multi-pass membrane protein</topology>
    </subcellularLocation>
</comment>
<evidence type="ECO:0000256" key="6">
    <source>
        <dbReference type="ARBA" id="ARBA00022723"/>
    </source>
</evidence>
<dbReference type="Pfam" id="PF01794">
    <property type="entry name" value="Ferric_reduct"/>
    <property type="match status" value="1"/>
</dbReference>
<dbReference type="InterPro" id="IPR017938">
    <property type="entry name" value="Riboflavin_synthase-like_b-brl"/>
</dbReference>
<dbReference type="CDD" id="cd06198">
    <property type="entry name" value="FNR_like_3"/>
    <property type="match status" value="1"/>
</dbReference>
<feature type="transmembrane region" description="Helical" evidence="13">
    <location>
        <begin position="167"/>
        <end position="187"/>
    </location>
</feature>
<keyword evidence="8 13" id="KW-1133">Transmembrane helix</keyword>
<evidence type="ECO:0000256" key="7">
    <source>
        <dbReference type="ARBA" id="ARBA00022827"/>
    </source>
</evidence>
<comment type="cofactor">
    <cofactor evidence="1">
        <name>FAD</name>
        <dbReference type="ChEBI" id="CHEBI:57692"/>
    </cofactor>
</comment>
<dbReference type="SUPFAM" id="SSF52343">
    <property type="entry name" value="Ferredoxin reductase-like, C-terminal NADP-linked domain"/>
    <property type="match status" value="1"/>
</dbReference>
<keyword evidence="5" id="KW-0001">2Fe-2S</keyword>
<evidence type="ECO:0000256" key="4">
    <source>
        <dbReference type="ARBA" id="ARBA00022692"/>
    </source>
</evidence>
<dbReference type="PANTHER" id="PTHR47354:SF8">
    <property type="entry name" value="1,2-PHENYLACETYL-COA EPOXIDASE, SUBUNIT E"/>
    <property type="match status" value="1"/>
</dbReference>